<comment type="caution">
    <text evidence="1">The sequence shown here is derived from an EMBL/GenBank/DDBJ whole genome shotgun (WGS) entry which is preliminary data.</text>
</comment>
<dbReference type="OrthoDB" id="5988960at2759"/>
<dbReference type="InterPro" id="IPR001304">
    <property type="entry name" value="C-type_lectin-like"/>
</dbReference>
<sequence>MCSRKSSEVHGYVHVSVSLPHISNFLTFSVVETQGCPKNWKKHDISCYLFVTQQMNWKDSRSNCLRYGADMVSILDSSEVEYIYQQVSTEKGSRFWIGLIRKKTTIDPKEGWVWSDGNNFTETHWEENEPNNANLNENCAELTGGGNWKKWNDVNCDNSFFSICKRKKDITTQGCSNDWKEYKISSYYFVTQLMTWGESRANCLGCGGDMVSILDSSEVEFIKQQTNTDALRNYSFWIGLFREKKTSDPKEGWIWSDGNNFTKLRQWRKGEPNNFDKNENCAELEESSKMWNDIDCSNLRASICKTKKENKLSAREKSASRTGAVVGGILGCLVALVLAVVVFLLIRKRIRNRQRKKINLQEYESVHERQTEGKRALSATPIELQPIKNGE</sequence>
<gene>
    <name evidence="1" type="ORF">PACLA_8A068910</name>
</gene>
<reference evidence="1" key="1">
    <citation type="submission" date="2020-04" db="EMBL/GenBank/DDBJ databases">
        <authorList>
            <person name="Alioto T."/>
            <person name="Alioto T."/>
            <person name="Gomez Garrido J."/>
        </authorList>
    </citation>
    <scope>NUCLEOTIDE SEQUENCE</scope>
    <source>
        <strain evidence="1">A484AB</strain>
    </source>
</reference>
<proteinExistence type="predicted"/>
<protein>
    <submittedName>
        <fullName evidence="1">Uncharacterized protein</fullName>
    </submittedName>
</protein>
<evidence type="ECO:0000313" key="1">
    <source>
        <dbReference type="EMBL" id="CAB3992685.1"/>
    </source>
</evidence>
<dbReference type="SUPFAM" id="SSF56436">
    <property type="entry name" value="C-type lectin-like"/>
    <property type="match status" value="2"/>
</dbReference>
<dbReference type="PROSITE" id="PS50041">
    <property type="entry name" value="C_TYPE_LECTIN_2"/>
    <property type="match status" value="2"/>
</dbReference>
<dbReference type="PANTHER" id="PTHR22803">
    <property type="entry name" value="MANNOSE, PHOSPHOLIPASE, LECTIN RECEPTOR RELATED"/>
    <property type="match status" value="1"/>
</dbReference>
<dbReference type="InterPro" id="IPR018378">
    <property type="entry name" value="C-type_lectin_CS"/>
</dbReference>
<accession>A0A7D9HWQ3</accession>
<dbReference type="InterPro" id="IPR050111">
    <property type="entry name" value="C-type_lectin/snaclec_domain"/>
</dbReference>
<dbReference type="InterPro" id="IPR016187">
    <property type="entry name" value="CTDL_fold"/>
</dbReference>
<organism evidence="1 2">
    <name type="scientific">Paramuricea clavata</name>
    <name type="common">Red gorgonian</name>
    <name type="synonym">Violescent sea-whip</name>
    <dbReference type="NCBI Taxonomy" id="317549"/>
    <lineage>
        <taxon>Eukaryota</taxon>
        <taxon>Metazoa</taxon>
        <taxon>Cnidaria</taxon>
        <taxon>Anthozoa</taxon>
        <taxon>Octocorallia</taxon>
        <taxon>Malacalcyonacea</taxon>
        <taxon>Plexauridae</taxon>
        <taxon>Paramuricea</taxon>
    </lineage>
</organism>
<dbReference type="EMBL" id="CACRXK020002102">
    <property type="protein sequence ID" value="CAB3992685.1"/>
    <property type="molecule type" value="Genomic_DNA"/>
</dbReference>
<dbReference type="Gene3D" id="3.10.100.10">
    <property type="entry name" value="Mannose-Binding Protein A, subunit A"/>
    <property type="match status" value="2"/>
</dbReference>
<dbReference type="Proteomes" id="UP001152795">
    <property type="component" value="Unassembled WGS sequence"/>
</dbReference>
<dbReference type="InterPro" id="IPR016186">
    <property type="entry name" value="C-type_lectin-like/link_sf"/>
</dbReference>
<dbReference type="PROSITE" id="PS00615">
    <property type="entry name" value="C_TYPE_LECTIN_1"/>
    <property type="match status" value="1"/>
</dbReference>
<dbReference type="AlphaFoldDB" id="A0A7D9HWQ3"/>
<keyword evidence="2" id="KW-1185">Reference proteome</keyword>
<evidence type="ECO:0000313" key="2">
    <source>
        <dbReference type="Proteomes" id="UP001152795"/>
    </source>
</evidence>
<dbReference type="SMART" id="SM00034">
    <property type="entry name" value="CLECT"/>
    <property type="match status" value="2"/>
</dbReference>
<name>A0A7D9HWQ3_PARCT</name>
<dbReference type="Pfam" id="PF00059">
    <property type="entry name" value="Lectin_C"/>
    <property type="match status" value="2"/>
</dbReference>